<evidence type="ECO:0000256" key="4">
    <source>
        <dbReference type="ARBA" id="ARBA00023319"/>
    </source>
</evidence>
<sequence length="146" mass="16463">PVLSIVPSLAPHEGSPVTLRCQTKLHPQRLASWLLFSFHKDRTLQGRGLHPELWIPGTKQGDSGLYWCNADTEGGQVQKQSPQKEIRVHGKWGRVEHPQGSEHQGPGDWLFWGDVVKLLCEPERGSPPILYWFHLNGEILENHSGP</sequence>
<dbReference type="InterPro" id="IPR013783">
    <property type="entry name" value="Ig-like_fold"/>
</dbReference>
<dbReference type="Proteomes" id="UP000007646">
    <property type="component" value="Unassembled WGS sequence"/>
</dbReference>
<dbReference type="SUPFAM" id="SSF48726">
    <property type="entry name" value="Immunoglobulin"/>
    <property type="match status" value="1"/>
</dbReference>
<dbReference type="GO" id="GO:0007166">
    <property type="term" value="P:cell surface receptor signaling pathway"/>
    <property type="evidence" value="ECO:0007669"/>
    <property type="project" value="TreeGrafter"/>
</dbReference>
<evidence type="ECO:0000256" key="2">
    <source>
        <dbReference type="ARBA" id="ARBA00022737"/>
    </source>
</evidence>
<dbReference type="GeneTree" id="ENSGT01050000244808"/>
<reference evidence="6" key="2">
    <citation type="submission" date="2025-08" db="UniProtKB">
        <authorList>
            <consortium name="Ensembl"/>
        </authorList>
    </citation>
    <scope>IDENTIFICATION</scope>
    <source>
        <strain evidence="6">Isolate ISIS603380</strain>
    </source>
</reference>
<dbReference type="InterPro" id="IPR050488">
    <property type="entry name" value="Ig_Fc_receptor"/>
</dbReference>
<evidence type="ECO:0000259" key="5">
    <source>
        <dbReference type="PROSITE" id="PS50835"/>
    </source>
</evidence>
<dbReference type="Gene3D" id="2.60.40.10">
    <property type="entry name" value="Immunoglobulins"/>
    <property type="match status" value="1"/>
</dbReference>
<keyword evidence="7" id="KW-1185">Reference proteome</keyword>
<dbReference type="GO" id="GO:0009897">
    <property type="term" value="C:external side of plasma membrane"/>
    <property type="evidence" value="ECO:0007669"/>
    <property type="project" value="TreeGrafter"/>
</dbReference>
<dbReference type="GO" id="GO:0006955">
    <property type="term" value="P:immune response"/>
    <property type="evidence" value="ECO:0007669"/>
    <property type="project" value="TreeGrafter"/>
</dbReference>
<evidence type="ECO:0000256" key="1">
    <source>
        <dbReference type="ARBA" id="ARBA00022729"/>
    </source>
</evidence>
<keyword evidence="2" id="KW-0677">Repeat</keyword>
<evidence type="ECO:0000313" key="6">
    <source>
        <dbReference type="Ensembl" id="ENSLAFP00000021286.1"/>
    </source>
</evidence>
<reference evidence="6 7" key="1">
    <citation type="submission" date="2009-06" db="EMBL/GenBank/DDBJ databases">
        <title>The Genome Sequence of Loxodonta africana (African elephant).</title>
        <authorList>
            <person name="Di Palma F."/>
            <person name="Heiman D."/>
            <person name="Young S."/>
            <person name="Johnson J."/>
            <person name="Lander E.S."/>
            <person name="Lindblad-Toh K."/>
        </authorList>
    </citation>
    <scope>NUCLEOTIDE SEQUENCE [LARGE SCALE GENOMIC DNA]</scope>
    <source>
        <strain evidence="6 7">Isolate ISIS603380</strain>
    </source>
</reference>
<dbReference type="GO" id="GO:0004888">
    <property type="term" value="F:transmembrane signaling receptor activity"/>
    <property type="evidence" value="ECO:0007669"/>
    <property type="project" value="TreeGrafter"/>
</dbReference>
<proteinExistence type="predicted"/>
<dbReference type="FunFam" id="2.60.40.10:FF:000651">
    <property type="entry name" value="Fc receptor like 1"/>
    <property type="match status" value="1"/>
</dbReference>
<accession>G3U0C8</accession>
<feature type="domain" description="Ig-like" evidence="5">
    <location>
        <begin position="1"/>
        <end position="87"/>
    </location>
</feature>
<dbReference type="PANTHER" id="PTHR11481">
    <property type="entry name" value="IMMUNOGLOBULIN FC RECEPTOR"/>
    <property type="match status" value="1"/>
</dbReference>
<dbReference type="InterPro" id="IPR036179">
    <property type="entry name" value="Ig-like_dom_sf"/>
</dbReference>
<dbReference type="Ensembl" id="ENSLAFT00000026822.1">
    <property type="protein sequence ID" value="ENSLAFP00000021286.1"/>
    <property type="gene ID" value="ENSLAFG00000026692.1"/>
</dbReference>
<dbReference type="PANTHER" id="PTHR11481:SF62">
    <property type="entry name" value="FC RECEPTOR-LIKE PROTEIN 6"/>
    <property type="match status" value="1"/>
</dbReference>
<dbReference type="InterPro" id="IPR007110">
    <property type="entry name" value="Ig-like_dom"/>
</dbReference>
<dbReference type="HOGENOM" id="CLU_023383_5_1_1"/>
<dbReference type="AlphaFoldDB" id="G3U0C8"/>
<dbReference type="InParanoid" id="G3U0C8"/>
<keyword evidence="1" id="KW-0732">Signal</keyword>
<dbReference type="SMART" id="SM00409">
    <property type="entry name" value="IG"/>
    <property type="match status" value="1"/>
</dbReference>
<dbReference type="OMA" id="LCEPERG"/>
<protein>
    <recommendedName>
        <fullName evidence="5">Ig-like domain-containing protein</fullName>
    </recommendedName>
</protein>
<organism evidence="6 7">
    <name type="scientific">Loxodonta africana</name>
    <name type="common">African elephant</name>
    <dbReference type="NCBI Taxonomy" id="9785"/>
    <lineage>
        <taxon>Eukaryota</taxon>
        <taxon>Metazoa</taxon>
        <taxon>Chordata</taxon>
        <taxon>Craniata</taxon>
        <taxon>Vertebrata</taxon>
        <taxon>Euteleostomi</taxon>
        <taxon>Mammalia</taxon>
        <taxon>Eutheria</taxon>
        <taxon>Afrotheria</taxon>
        <taxon>Proboscidea</taxon>
        <taxon>Elephantidae</taxon>
        <taxon>Loxodonta</taxon>
    </lineage>
</organism>
<evidence type="ECO:0000313" key="7">
    <source>
        <dbReference type="Proteomes" id="UP000007646"/>
    </source>
</evidence>
<dbReference type="PROSITE" id="PS50835">
    <property type="entry name" value="IG_LIKE"/>
    <property type="match status" value="1"/>
</dbReference>
<keyword evidence="4" id="KW-0393">Immunoglobulin domain</keyword>
<keyword evidence="3" id="KW-1015">Disulfide bond</keyword>
<reference evidence="6" key="3">
    <citation type="submission" date="2025-09" db="UniProtKB">
        <authorList>
            <consortium name="Ensembl"/>
        </authorList>
    </citation>
    <scope>IDENTIFICATION</scope>
    <source>
        <strain evidence="6">Isolate ISIS603380</strain>
    </source>
</reference>
<evidence type="ECO:0000256" key="3">
    <source>
        <dbReference type="ARBA" id="ARBA00023157"/>
    </source>
</evidence>
<dbReference type="eggNOG" id="ENOG502RU0I">
    <property type="taxonomic scope" value="Eukaryota"/>
</dbReference>
<name>G3U0C8_LOXAF</name>
<dbReference type="InterPro" id="IPR003599">
    <property type="entry name" value="Ig_sub"/>
</dbReference>